<evidence type="ECO:0000259" key="7">
    <source>
        <dbReference type="PROSITE" id="PS51898"/>
    </source>
</evidence>
<dbReference type="InterPro" id="IPR010998">
    <property type="entry name" value="Integrase_recombinase_N"/>
</dbReference>
<evidence type="ECO:0000259" key="8">
    <source>
        <dbReference type="PROSITE" id="PS51900"/>
    </source>
</evidence>
<dbReference type="Pfam" id="PF14659">
    <property type="entry name" value="Phage_int_SAM_3"/>
    <property type="match status" value="1"/>
</dbReference>
<keyword evidence="2" id="KW-0229">DNA integration</keyword>
<proteinExistence type="inferred from homology"/>
<dbReference type="InterPro" id="IPR044068">
    <property type="entry name" value="CB"/>
</dbReference>
<dbReference type="InterPro" id="IPR004107">
    <property type="entry name" value="Integrase_SAM-like_N"/>
</dbReference>
<keyword evidence="3 5" id="KW-0238">DNA-binding</keyword>
<dbReference type="GO" id="GO:0006310">
    <property type="term" value="P:DNA recombination"/>
    <property type="evidence" value="ECO:0007669"/>
    <property type="project" value="UniProtKB-KW"/>
</dbReference>
<feature type="domain" description="Core-binding (CB)" evidence="8">
    <location>
        <begin position="100"/>
        <end position="177"/>
    </location>
</feature>
<gene>
    <name evidence="9" type="ORF">SAMN02745244_02086</name>
</gene>
<dbReference type="PANTHER" id="PTHR30349:SF64">
    <property type="entry name" value="PROPHAGE INTEGRASE INTD-RELATED"/>
    <property type="match status" value="1"/>
</dbReference>
<dbReference type="OrthoDB" id="1822491at2"/>
<dbReference type="PANTHER" id="PTHR30349">
    <property type="entry name" value="PHAGE INTEGRASE-RELATED"/>
    <property type="match status" value="1"/>
</dbReference>
<dbReference type="InterPro" id="IPR050090">
    <property type="entry name" value="Tyrosine_recombinase_XerCD"/>
</dbReference>
<evidence type="ECO:0000313" key="10">
    <source>
        <dbReference type="Proteomes" id="UP000184512"/>
    </source>
</evidence>
<dbReference type="Pfam" id="PF00589">
    <property type="entry name" value="Phage_integrase"/>
    <property type="match status" value="1"/>
</dbReference>
<dbReference type="GO" id="GO:0015074">
    <property type="term" value="P:DNA integration"/>
    <property type="evidence" value="ECO:0007669"/>
    <property type="project" value="UniProtKB-KW"/>
</dbReference>
<sequence>MARAASNVVPLREVSHLGAPAPLPSPAPAETTRQRRSFGKVMKLRSGRYQASYVGKDGARHLAPVTFDNKGDAGAWLDMRHAELLEYRWKPAAPAEPEPLSFREYSATWLRERELKPRTRAEYAKLLATLVEYFGDAQLREITSADIKTWYQTLDPSKRSARAHLYSMLRTLFATAAHDELIGMNPCRIRGASTSKRQKAIRPATLAELEALTLALPERYRALVMMAAWCALRFGELTELRRKDLELTDAAGVVRVRRAVTWPNASTPVVGTPKSEAGVRDVAIPPHLLPMLRHHLDTYAQPGPDGLLFPNTEGAHLHHGSMYKVFKRARNIAGRPDLRFHDLRHTGATMAARSGATLAELMNRLGHSTVGAAIRYQHASDDRDAEIARRLSDLANGAH</sequence>
<protein>
    <submittedName>
        <fullName evidence="9">Site-specific recombinase XerD</fullName>
    </submittedName>
</protein>
<keyword evidence="10" id="KW-1185">Reference proteome</keyword>
<dbReference type="STRING" id="1123357.SAMN02745244_02086"/>
<dbReference type="InterPro" id="IPR013762">
    <property type="entry name" value="Integrase-like_cat_sf"/>
</dbReference>
<dbReference type="PROSITE" id="PS51898">
    <property type="entry name" value="TYR_RECOMBINASE"/>
    <property type="match status" value="1"/>
</dbReference>
<evidence type="ECO:0000256" key="4">
    <source>
        <dbReference type="ARBA" id="ARBA00023172"/>
    </source>
</evidence>
<dbReference type="Gene3D" id="1.10.150.130">
    <property type="match status" value="1"/>
</dbReference>
<dbReference type="SUPFAM" id="SSF56349">
    <property type="entry name" value="DNA breaking-rejoining enzymes"/>
    <property type="match status" value="1"/>
</dbReference>
<feature type="domain" description="Tyr recombinase" evidence="7">
    <location>
        <begin position="199"/>
        <end position="389"/>
    </location>
</feature>
<evidence type="ECO:0000256" key="2">
    <source>
        <dbReference type="ARBA" id="ARBA00022908"/>
    </source>
</evidence>
<dbReference type="Pfam" id="PF26003">
    <property type="entry name" value="Integrase_N_phage"/>
    <property type="match status" value="1"/>
</dbReference>
<evidence type="ECO:0000256" key="1">
    <source>
        <dbReference type="ARBA" id="ARBA00008857"/>
    </source>
</evidence>
<comment type="similarity">
    <text evidence="1">Belongs to the 'phage' integrase family.</text>
</comment>
<name>A0A1M6HW72_9ACTN</name>
<evidence type="ECO:0000256" key="6">
    <source>
        <dbReference type="SAM" id="MobiDB-lite"/>
    </source>
</evidence>
<reference evidence="9 10" key="1">
    <citation type="submission" date="2016-11" db="EMBL/GenBank/DDBJ databases">
        <authorList>
            <person name="Jaros S."/>
            <person name="Januszkiewicz K."/>
            <person name="Wedrychowicz H."/>
        </authorList>
    </citation>
    <scope>NUCLEOTIDE SEQUENCE [LARGE SCALE GENOMIC DNA]</scope>
    <source>
        <strain evidence="9 10">DSM 12906</strain>
    </source>
</reference>
<evidence type="ECO:0000256" key="3">
    <source>
        <dbReference type="ARBA" id="ARBA00023125"/>
    </source>
</evidence>
<dbReference type="Proteomes" id="UP000184512">
    <property type="component" value="Unassembled WGS sequence"/>
</dbReference>
<evidence type="ECO:0000256" key="5">
    <source>
        <dbReference type="PROSITE-ProRule" id="PRU01248"/>
    </source>
</evidence>
<accession>A0A1M6HW72</accession>
<evidence type="ECO:0000313" key="9">
    <source>
        <dbReference type="EMBL" id="SHJ26459.1"/>
    </source>
</evidence>
<dbReference type="GO" id="GO:0003677">
    <property type="term" value="F:DNA binding"/>
    <property type="evidence" value="ECO:0007669"/>
    <property type="project" value="UniProtKB-UniRule"/>
</dbReference>
<dbReference type="InterPro" id="IPR002104">
    <property type="entry name" value="Integrase_catalytic"/>
</dbReference>
<keyword evidence="4" id="KW-0233">DNA recombination</keyword>
<feature type="region of interest" description="Disordered" evidence="6">
    <location>
        <begin position="17"/>
        <end position="36"/>
    </location>
</feature>
<dbReference type="PROSITE" id="PS51900">
    <property type="entry name" value="CB"/>
    <property type="match status" value="1"/>
</dbReference>
<organism evidence="9 10">
    <name type="scientific">Tessaracoccus bendigoensis DSM 12906</name>
    <dbReference type="NCBI Taxonomy" id="1123357"/>
    <lineage>
        <taxon>Bacteria</taxon>
        <taxon>Bacillati</taxon>
        <taxon>Actinomycetota</taxon>
        <taxon>Actinomycetes</taxon>
        <taxon>Propionibacteriales</taxon>
        <taxon>Propionibacteriaceae</taxon>
        <taxon>Tessaracoccus</taxon>
    </lineage>
</organism>
<dbReference type="EMBL" id="FQZG01000035">
    <property type="protein sequence ID" value="SHJ26459.1"/>
    <property type="molecule type" value="Genomic_DNA"/>
</dbReference>
<dbReference type="AlphaFoldDB" id="A0A1M6HW72"/>
<dbReference type="CDD" id="cd01189">
    <property type="entry name" value="INT_ICEBs1_C_like"/>
    <property type="match status" value="1"/>
</dbReference>
<dbReference type="Gene3D" id="1.10.443.10">
    <property type="entry name" value="Intergrase catalytic core"/>
    <property type="match status" value="1"/>
</dbReference>
<dbReference type="InterPro" id="IPR011010">
    <property type="entry name" value="DNA_brk_join_enz"/>
</dbReference>
<dbReference type="InterPro" id="IPR058717">
    <property type="entry name" value="Phage_L5_Integrase_N"/>
</dbReference>